<dbReference type="EMBL" id="RCHR01000017">
    <property type="protein sequence ID" value="RLL39799.1"/>
    <property type="molecule type" value="Genomic_DNA"/>
</dbReference>
<protein>
    <submittedName>
        <fullName evidence="2">Replicative protein</fullName>
    </submittedName>
</protein>
<dbReference type="Proteomes" id="UP000270219">
    <property type="component" value="Unassembled WGS sequence"/>
</dbReference>
<accession>A0A498DCU2</accession>
<evidence type="ECO:0000313" key="3">
    <source>
        <dbReference type="Proteomes" id="UP000270219"/>
    </source>
</evidence>
<evidence type="ECO:0000259" key="1">
    <source>
        <dbReference type="Pfam" id="PF23343"/>
    </source>
</evidence>
<name>A0A498DCU2_9BACI</name>
<reference evidence="2 3" key="1">
    <citation type="submission" date="2018-10" db="EMBL/GenBank/DDBJ databases">
        <title>Oceanobacillus sp. YLB-02 draft genome.</title>
        <authorList>
            <person name="Yu L."/>
        </authorList>
    </citation>
    <scope>NUCLEOTIDE SEQUENCE [LARGE SCALE GENOMIC DNA]</scope>
    <source>
        <strain evidence="2 3">YLB-02</strain>
    </source>
</reference>
<feature type="domain" description="Replication-associated protein ORF2/G2P" evidence="1">
    <location>
        <begin position="88"/>
        <end position="187"/>
    </location>
</feature>
<dbReference type="InterPro" id="IPR056906">
    <property type="entry name" value="ORF2/G2P_dom"/>
</dbReference>
<organism evidence="2 3">
    <name type="scientific">Oceanobacillus piezotolerans</name>
    <dbReference type="NCBI Taxonomy" id="2448030"/>
    <lineage>
        <taxon>Bacteria</taxon>
        <taxon>Bacillati</taxon>
        <taxon>Bacillota</taxon>
        <taxon>Bacilli</taxon>
        <taxon>Bacillales</taxon>
        <taxon>Bacillaceae</taxon>
        <taxon>Oceanobacillus</taxon>
    </lineage>
</organism>
<dbReference type="Pfam" id="PF23343">
    <property type="entry name" value="REP_ORF2-G2P"/>
    <property type="match status" value="1"/>
</dbReference>
<evidence type="ECO:0000313" key="2">
    <source>
        <dbReference type="EMBL" id="RLL39799.1"/>
    </source>
</evidence>
<sequence>MDDNNYILPFQTINGYRYGGKLEFSNLVGNQNPVKRISRTEYVDLNGEVQKYQQISKNRSESLESLVRTMKRLSRYIEHNFSGNKNELWITLTYAENVTDSKRVYSDFKAFMKKIRRHYGHVEYISVLEPQKRGAWHIHALFKSDIDDYFYIANSHLQKLWKHGFVKVKKLKNSDNVASYVTAYLTDLKHEDGNNKKIEKGARLHLYPSGMNFYRMSRGIEKPEKLKGTKYEIFKQYGMNNSAYAPDKIYYHDIDLGDGKSFLYKREFYKMKYEGDDDESNPN</sequence>
<proteinExistence type="predicted"/>
<dbReference type="AlphaFoldDB" id="A0A498DCU2"/>
<dbReference type="RefSeq" id="WP_121525138.1">
    <property type="nucleotide sequence ID" value="NZ_RCHR01000017.1"/>
</dbReference>
<dbReference type="OrthoDB" id="3173306at2"/>
<keyword evidence="3" id="KW-1185">Reference proteome</keyword>
<comment type="caution">
    <text evidence="2">The sequence shown here is derived from an EMBL/GenBank/DDBJ whole genome shotgun (WGS) entry which is preliminary data.</text>
</comment>
<gene>
    <name evidence="2" type="ORF">D8M04_19860</name>
</gene>